<keyword evidence="5" id="KW-1185">Reference proteome</keyword>
<comment type="caution">
    <text evidence="4">The sequence shown here is derived from an EMBL/GenBank/DDBJ whole genome shotgun (WGS) entry which is preliminary data.</text>
</comment>
<dbReference type="Proteomes" id="UP000666915">
    <property type="component" value="Unassembled WGS sequence"/>
</dbReference>
<reference evidence="4 5" key="1">
    <citation type="submission" date="2021-03" db="EMBL/GenBank/DDBJ databases">
        <authorList>
            <person name="Kanchanasin P."/>
            <person name="Saeng-In P."/>
            <person name="Phongsopitanun W."/>
            <person name="Yuki M."/>
            <person name="Kudo T."/>
            <person name="Ohkuma M."/>
            <person name="Tanasupawat S."/>
        </authorList>
    </citation>
    <scope>NUCLEOTIDE SEQUENCE [LARGE SCALE GENOMIC DNA]</scope>
    <source>
        <strain evidence="4 5">L46</strain>
    </source>
</reference>
<feature type="compositionally biased region" description="Basic residues" evidence="1">
    <location>
        <begin position="90"/>
        <end position="103"/>
    </location>
</feature>
<dbReference type="PROSITE" id="PS50234">
    <property type="entry name" value="VWFA"/>
    <property type="match status" value="1"/>
</dbReference>
<feature type="domain" description="VWFA" evidence="3">
    <location>
        <begin position="479"/>
        <end position="675"/>
    </location>
</feature>
<evidence type="ECO:0000313" key="5">
    <source>
        <dbReference type="Proteomes" id="UP000666915"/>
    </source>
</evidence>
<evidence type="ECO:0000256" key="2">
    <source>
        <dbReference type="SAM" id="Phobius"/>
    </source>
</evidence>
<dbReference type="SUPFAM" id="SSF53300">
    <property type="entry name" value="vWA-like"/>
    <property type="match status" value="1"/>
</dbReference>
<dbReference type="Gene3D" id="3.40.50.410">
    <property type="entry name" value="von Willebrand factor, type A domain"/>
    <property type="match status" value="1"/>
</dbReference>
<keyword evidence="2" id="KW-1133">Transmembrane helix</keyword>
<gene>
    <name evidence="4" type="ORF">J4557_19075</name>
</gene>
<keyword evidence="2" id="KW-0472">Membrane</keyword>
<accession>A0ABS3R1T6</accession>
<protein>
    <submittedName>
        <fullName evidence="4">Substrate-binding domain-containing protein</fullName>
    </submittedName>
</protein>
<feature type="region of interest" description="Disordered" evidence="1">
    <location>
        <begin position="1"/>
        <end position="103"/>
    </location>
</feature>
<keyword evidence="2" id="KW-0812">Transmembrane</keyword>
<organism evidence="4 5">
    <name type="scientific">Actinomadura nitritigenes</name>
    <dbReference type="NCBI Taxonomy" id="134602"/>
    <lineage>
        <taxon>Bacteria</taxon>
        <taxon>Bacillati</taxon>
        <taxon>Actinomycetota</taxon>
        <taxon>Actinomycetes</taxon>
        <taxon>Streptosporangiales</taxon>
        <taxon>Thermomonosporaceae</taxon>
        <taxon>Actinomadura</taxon>
    </lineage>
</organism>
<proteinExistence type="predicted"/>
<evidence type="ECO:0000313" key="4">
    <source>
        <dbReference type="EMBL" id="MBO2439628.1"/>
    </source>
</evidence>
<feature type="transmembrane region" description="Helical" evidence="2">
    <location>
        <begin position="108"/>
        <end position="131"/>
    </location>
</feature>
<dbReference type="EMBL" id="JAGEOK010000011">
    <property type="protein sequence ID" value="MBO2439628.1"/>
    <property type="molecule type" value="Genomic_DNA"/>
</dbReference>
<evidence type="ECO:0000259" key="3">
    <source>
        <dbReference type="PROSITE" id="PS50234"/>
    </source>
</evidence>
<dbReference type="SUPFAM" id="SSF53850">
    <property type="entry name" value="Periplasmic binding protein-like II"/>
    <property type="match status" value="1"/>
</dbReference>
<sequence>MSGHDDDVPDWAPRSLSDSGDYRVPRDFRAPLDFLGASDPGGAPARDRRRPPAAAPAQPAFMPSPPPPPKASGPAHAAAKGRGHGGTGRHGGHRGHGAARPPRRRSGIFLGPFAAAVGLVVLSGFGVYAFASSQGDCSGGDTMTLSVAAAPDVEPAVAKAAGRFNDGRHEIGGRCARVRVRAADPAAVATLLSGKGSAGVTERPDVWIPDSSLWIGLVQGSGRAAQPVPFTALGGIASSPIVVAMPKALAAQLSAAGVPARPSWRDLLEAAGTADGSGGAPGAAAGGGAIPAHLLRLQVPDPDRSATGMGTLMLAGTLMGGSPDGQAVFTGVVRTIREGIAASVNAEFTAFRGGAEQPYPVALAPERAVYAYNAAHAAEPAVAVYPSEGSVVLDYPVTVLTGDPAKASAGRLLQQALTSKAARADVQRLGLRTPDGAAPASFTARTGLDPRAPRALAAPSASTVAQTMQAWAQLSLSIRMLSIMDISGSMAEPVAPGVSRLQSTIRTAQGGLSLLPDDSELGQWEFSTDLPGGRDWRELVGVGPLGERLGSSTRRQRVLSAFAQMRVKKHGDTGLYDTLLAAFDYMTRTYKPEFVNSILLWTDGRDEDPDGPTLDETLAELRRAYDPERPVQINMLGYGPDVDVRDLRRVAHATRGEVYVAETPEQIQGIFLKAVSRRVCEPSC</sequence>
<evidence type="ECO:0000256" key="1">
    <source>
        <dbReference type="SAM" id="MobiDB-lite"/>
    </source>
</evidence>
<feature type="compositionally biased region" description="Pro residues" evidence="1">
    <location>
        <begin position="62"/>
        <end position="71"/>
    </location>
</feature>
<dbReference type="RefSeq" id="WP_208268058.1">
    <property type="nucleotide sequence ID" value="NZ_BAAAGM010000090.1"/>
</dbReference>
<dbReference type="SMART" id="SM00327">
    <property type="entry name" value="VWA"/>
    <property type="match status" value="1"/>
</dbReference>
<dbReference type="InterPro" id="IPR002035">
    <property type="entry name" value="VWF_A"/>
</dbReference>
<dbReference type="InterPro" id="IPR036465">
    <property type="entry name" value="vWFA_dom_sf"/>
</dbReference>
<name>A0ABS3R1T6_9ACTN</name>
<dbReference type="Pfam" id="PF13531">
    <property type="entry name" value="SBP_bac_11"/>
    <property type="match status" value="1"/>
</dbReference>
<feature type="compositionally biased region" description="Basic and acidic residues" evidence="1">
    <location>
        <begin position="20"/>
        <end position="30"/>
    </location>
</feature>